<proteinExistence type="inferred from homology"/>
<dbReference type="GO" id="GO:0008236">
    <property type="term" value="F:serine-type peptidase activity"/>
    <property type="evidence" value="ECO:0007669"/>
    <property type="project" value="UniProtKB-KW"/>
</dbReference>
<feature type="transmembrane region" description="Helical" evidence="8">
    <location>
        <begin position="12"/>
        <end position="36"/>
    </location>
</feature>
<dbReference type="InterPro" id="IPR029045">
    <property type="entry name" value="ClpP/crotonase-like_dom_sf"/>
</dbReference>
<dbReference type="InterPro" id="IPR004635">
    <property type="entry name" value="Pept_S49_SppA"/>
</dbReference>
<evidence type="ECO:0000259" key="9">
    <source>
        <dbReference type="Pfam" id="PF01343"/>
    </source>
</evidence>
<comment type="similarity">
    <text evidence="2">Belongs to the peptidase S49 family.</text>
</comment>
<keyword evidence="8" id="KW-0812">Transmembrane</keyword>
<dbReference type="Proteomes" id="UP000823661">
    <property type="component" value="Unassembled WGS sequence"/>
</dbReference>
<dbReference type="Gene3D" id="6.20.330.10">
    <property type="match status" value="1"/>
</dbReference>
<feature type="active site" description="Proton donor/acceptor" evidence="7">
    <location>
        <position position="194"/>
    </location>
</feature>
<dbReference type="InterPro" id="IPR002142">
    <property type="entry name" value="Peptidase_S49"/>
</dbReference>
<reference evidence="10" key="1">
    <citation type="submission" date="2020-10" db="EMBL/GenBank/DDBJ databases">
        <authorList>
            <person name="Gilroy R."/>
        </authorList>
    </citation>
    <scope>NUCLEOTIDE SEQUENCE</scope>
    <source>
        <strain evidence="10">B1-20833</strain>
    </source>
</reference>
<dbReference type="NCBIfam" id="TIGR00705">
    <property type="entry name" value="SppA_67K"/>
    <property type="match status" value="1"/>
</dbReference>
<dbReference type="Gene3D" id="3.90.226.10">
    <property type="entry name" value="2-enoyl-CoA Hydratase, Chain A, domain 1"/>
    <property type="match status" value="3"/>
</dbReference>
<protein>
    <submittedName>
        <fullName evidence="10">Signal peptide peptidase SppA</fullName>
    </submittedName>
</protein>
<dbReference type="PIRSF" id="PIRSF001217">
    <property type="entry name" value="Protease_4_SppA"/>
    <property type="match status" value="1"/>
</dbReference>
<evidence type="ECO:0000256" key="8">
    <source>
        <dbReference type="SAM" id="Phobius"/>
    </source>
</evidence>
<feature type="domain" description="Peptidase S49" evidence="9">
    <location>
        <begin position="371"/>
        <end position="515"/>
    </location>
</feature>
<keyword evidence="3" id="KW-0645">Protease</keyword>
<dbReference type="SUPFAM" id="SSF52096">
    <property type="entry name" value="ClpP/crotonase"/>
    <property type="match status" value="2"/>
</dbReference>
<dbReference type="NCBIfam" id="TIGR00706">
    <property type="entry name" value="SppA_dom"/>
    <property type="match status" value="1"/>
</dbReference>
<dbReference type="GO" id="GO:0006465">
    <property type="term" value="P:signal peptide processing"/>
    <property type="evidence" value="ECO:0007669"/>
    <property type="project" value="InterPro"/>
</dbReference>
<dbReference type="PANTHER" id="PTHR33209:SF1">
    <property type="entry name" value="PEPTIDASE S49 DOMAIN-CONTAINING PROTEIN"/>
    <property type="match status" value="1"/>
</dbReference>
<gene>
    <name evidence="10" type="primary">sppA</name>
    <name evidence="10" type="ORF">IAC06_03680</name>
</gene>
<evidence type="ECO:0000256" key="7">
    <source>
        <dbReference type="PIRSR" id="PIRSR001217-1"/>
    </source>
</evidence>
<dbReference type="CDD" id="cd07018">
    <property type="entry name" value="S49_SppA_67K_type"/>
    <property type="match status" value="1"/>
</dbReference>
<dbReference type="InterPro" id="IPR004634">
    <property type="entry name" value="Pept_S49_pIV"/>
</dbReference>
<keyword evidence="8" id="KW-1133">Transmembrane helix</keyword>
<evidence type="ECO:0000256" key="3">
    <source>
        <dbReference type="ARBA" id="ARBA00022670"/>
    </source>
</evidence>
<keyword evidence="6 8" id="KW-0472">Membrane</keyword>
<feature type="domain" description="Peptidase S49" evidence="9">
    <location>
        <begin position="124"/>
        <end position="272"/>
    </location>
</feature>
<evidence type="ECO:0000256" key="1">
    <source>
        <dbReference type="ARBA" id="ARBA00004370"/>
    </source>
</evidence>
<reference evidence="10" key="2">
    <citation type="journal article" date="2021" name="PeerJ">
        <title>Extensive microbial diversity within the chicken gut microbiome revealed by metagenomics and culture.</title>
        <authorList>
            <person name="Gilroy R."/>
            <person name="Ravi A."/>
            <person name="Getino M."/>
            <person name="Pursley I."/>
            <person name="Horton D.L."/>
            <person name="Alikhan N.F."/>
            <person name="Baker D."/>
            <person name="Gharbi K."/>
            <person name="Hall N."/>
            <person name="Watson M."/>
            <person name="Adriaenssens E.M."/>
            <person name="Foster-Nyarko E."/>
            <person name="Jarju S."/>
            <person name="Secka A."/>
            <person name="Antonio M."/>
            <person name="Oren A."/>
            <person name="Chaudhuri R.R."/>
            <person name="La Ragione R."/>
            <person name="Hildebrand F."/>
            <person name="Pallen M.J."/>
        </authorList>
    </citation>
    <scope>NUCLEOTIDE SEQUENCE</scope>
    <source>
        <strain evidence="10">B1-20833</strain>
    </source>
</reference>
<dbReference type="EMBL" id="JADIMI010000034">
    <property type="protein sequence ID" value="MBO8451969.1"/>
    <property type="molecule type" value="Genomic_DNA"/>
</dbReference>
<evidence type="ECO:0000313" key="11">
    <source>
        <dbReference type="Proteomes" id="UP000823661"/>
    </source>
</evidence>
<comment type="caution">
    <text evidence="10">The sequence shown here is derived from an EMBL/GenBank/DDBJ whole genome shotgun (WGS) entry which is preliminary data.</text>
</comment>
<evidence type="ECO:0000256" key="4">
    <source>
        <dbReference type="ARBA" id="ARBA00022801"/>
    </source>
</evidence>
<sequence>MKDFVKMTLAAILGCLIVGAVMTVIGFGIIGSIAALGSTQPVMPREGILTVDLSKVTLSEQAVPADIRAVLEGDSRTSMGIWTAVRAIQTAAADPAVRFILLKPDGVSGEMGAIEELRTSLERFRTSGKAVISYIETPSNASYYLASVSDKIFMSDYDGGMNMLTGFSTQQMFLKDILDRLGINVQLIRHGKYKSAGEMFIRNSISPENREQNQVMVNSLWKGWAERMASAREMGFEEFNALVDDLKLDNSEDFLEYGLVDELMSREELGARISGLYGAEKIEDVSQISFADYAAAKVLPNYRADDRIAIVYANGEIIDGTDKEQVAGDRFAAIISDVRRDSTVKAVVLRVNSPGGSVLASSKIRNEIDLLKEVKPVVASFGSYAASGGYWISSGCDYIFSDASTLTGSIGVFSMIPDFSRTADKIGIEITNISSNRHGDMYSGMRALDDAEIAYMQGSVEDIYETFTSIVAEGRSLDKAYVDEIAQGRVWAGADALDRGLVDQIGGLEDAVNYAISLTGSQNTDISAWQVAEYPRPATTMEMLMEMFGQNASVFRGTPLESVETAFRGWNESMTGQVYARMPYEITVR</sequence>
<comment type="subcellular location">
    <subcellularLocation>
        <location evidence="1">Membrane</location>
    </subcellularLocation>
</comment>
<keyword evidence="5" id="KW-0720">Serine protease</keyword>
<dbReference type="GO" id="GO:0016020">
    <property type="term" value="C:membrane"/>
    <property type="evidence" value="ECO:0007669"/>
    <property type="project" value="UniProtKB-SubCell"/>
</dbReference>
<evidence type="ECO:0000256" key="5">
    <source>
        <dbReference type="ARBA" id="ARBA00022825"/>
    </source>
</evidence>
<name>A0A9D9EQV7_9BACT</name>
<evidence type="ECO:0000313" key="10">
    <source>
        <dbReference type="EMBL" id="MBO8451969.1"/>
    </source>
</evidence>
<feature type="active site" description="Nucleophile" evidence="7">
    <location>
        <position position="387"/>
    </location>
</feature>
<dbReference type="CDD" id="cd07023">
    <property type="entry name" value="S49_Sppa_N_C"/>
    <property type="match status" value="1"/>
</dbReference>
<evidence type="ECO:0000256" key="2">
    <source>
        <dbReference type="ARBA" id="ARBA00008683"/>
    </source>
</evidence>
<keyword evidence="4" id="KW-0378">Hydrolase</keyword>
<dbReference type="PANTHER" id="PTHR33209">
    <property type="entry name" value="PROTEASE 4"/>
    <property type="match status" value="1"/>
</dbReference>
<accession>A0A9D9EQV7</accession>
<dbReference type="InterPro" id="IPR047272">
    <property type="entry name" value="S49_SppA_C"/>
</dbReference>
<organism evidence="10 11">
    <name type="scientific">Candidatus Cryptobacteroides intestinavium</name>
    <dbReference type="NCBI Taxonomy" id="2840766"/>
    <lineage>
        <taxon>Bacteria</taxon>
        <taxon>Pseudomonadati</taxon>
        <taxon>Bacteroidota</taxon>
        <taxon>Bacteroidia</taxon>
        <taxon>Bacteroidales</taxon>
        <taxon>Candidatus Cryptobacteroides</taxon>
    </lineage>
</organism>
<evidence type="ECO:0000256" key="6">
    <source>
        <dbReference type="ARBA" id="ARBA00023136"/>
    </source>
</evidence>
<dbReference type="Pfam" id="PF01343">
    <property type="entry name" value="Peptidase_S49"/>
    <property type="match status" value="2"/>
</dbReference>
<dbReference type="InterPro" id="IPR047217">
    <property type="entry name" value="S49_SppA_67K_type_N"/>
</dbReference>
<dbReference type="AlphaFoldDB" id="A0A9D9EQV7"/>